<name>A0A7I7RZ93_9MYCO</name>
<gene>
    <name evidence="1" type="ORF">MARA_29890</name>
</gene>
<evidence type="ECO:0000313" key="1">
    <source>
        <dbReference type="EMBL" id="BBY49521.1"/>
    </source>
</evidence>
<evidence type="ECO:0008006" key="3">
    <source>
        <dbReference type="Google" id="ProtNLM"/>
    </source>
</evidence>
<dbReference type="AlphaFoldDB" id="A0A7I7RZ93"/>
<protein>
    <recommendedName>
        <fullName evidence="3">Pyridine nucleotide-disulfide oxidoreductase</fullName>
    </recommendedName>
</protein>
<dbReference type="InterPro" id="IPR036188">
    <property type="entry name" value="FAD/NAD-bd_sf"/>
</dbReference>
<reference evidence="1 2" key="1">
    <citation type="journal article" date="2019" name="Emerg. Microbes Infect.">
        <title>Comprehensive subspecies identification of 175 nontuberculous mycobacteria species based on 7547 genomic profiles.</title>
        <authorList>
            <person name="Matsumoto Y."/>
            <person name="Kinjo T."/>
            <person name="Motooka D."/>
            <person name="Nabeya D."/>
            <person name="Jung N."/>
            <person name="Uechi K."/>
            <person name="Horii T."/>
            <person name="Iida T."/>
            <person name="Fujita J."/>
            <person name="Nakamura S."/>
        </authorList>
    </citation>
    <scope>NUCLEOTIDE SEQUENCE [LARGE SCALE GENOMIC DNA]</scope>
    <source>
        <strain evidence="1 2">JCM 18538</strain>
    </source>
</reference>
<sequence>MSTIEADYLVVGAGAMGMAFVDTLLTDTTDTQATVVLVDEGHQPGGHWLSTYPFVRLHQPSAYYGVNSRPFGDDVIDSGGWNEGFYELASGSEVCAYYDQVMRHHLEPTGRLTYLPMTHYLGDHRLRTLDGAEHTVDVRRRVVDATYLKTTVPSMRPPPYAAAPDVEVVTPNDLPGRASHYDHFTIVGAGKTGMDACLWLLRNGIPPERVRWIMPRDSWLMNRATVQPAPRFLDEVRAAIVGRMQASFEATSVDDLFERLEANGSLMRIDTAVEPTMYHCAIVSERELEQLRRIGDVVRLGRVERIEPERLTLRDGTMPADPGSLYVDCTASGLSRPPSVPVFSDGKITLQSVRGCQQVFSSALIAHVEANYDTDDERNALCVPVPHPDEPADWLRITMSDNDAQSRWLRDADLAAWLESARLNILRGMFADLPTDEETRAKAVDAIAATLTACNEKLAGLSSETGP</sequence>
<proteinExistence type="predicted"/>
<keyword evidence="2" id="KW-1185">Reference proteome</keyword>
<dbReference type="RefSeq" id="WP_163919146.1">
    <property type="nucleotide sequence ID" value="NZ_AP022593.1"/>
</dbReference>
<dbReference type="Gene3D" id="3.50.50.60">
    <property type="entry name" value="FAD/NAD(P)-binding domain"/>
    <property type="match status" value="1"/>
</dbReference>
<dbReference type="Proteomes" id="UP000467428">
    <property type="component" value="Chromosome"/>
</dbReference>
<accession>A0A7I7RZ93</accession>
<organism evidence="1 2">
    <name type="scientific">Mycolicibacterium arabiense</name>
    <dbReference type="NCBI Taxonomy" id="1286181"/>
    <lineage>
        <taxon>Bacteria</taxon>
        <taxon>Bacillati</taxon>
        <taxon>Actinomycetota</taxon>
        <taxon>Actinomycetes</taxon>
        <taxon>Mycobacteriales</taxon>
        <taxon>Mycobacteriaceae</taxon>
        <taxon>Mycolicibacterium</taxon>
    </lineage>
</organism>
<dbReference type="EMBL" id="AP022593">
    <property type="protein sequence ID" value="BBY49521.1"/>
    <property type="molecule type" value="Genomic_DNA"/>
</dbReference>
<geneLocation type="plasmid" evidence="2">
    <name>pjcm18538 dna</name>
</geneLocation>
<evidence type="ECO:0000313" key="2">
    <source>
        <dbReference type="Proteomes" id="UP000467428"/>
    </source>
</evidence>
<dbReference type="KEGG" id="marz:MARA_29890"/>
<dbReference type="SUPFAM" id="SSF51905">
    <property type="entry name" value="FAD/NAD(P)-binding domain"/>
    <property type="match status" value="1"/>
</dbReference>